<dbReference type="AlphaFoldDB" id="A0A2Z7BLN6"/>
<accession>A0A2Z7BLN6</accession>
<keyword evidence="2" id="KW-1185">Reference proteome</keyword>
<evidence type="ECO:0000313" key="1">
    <source>
        <dbReference type="EMBL" id="KZV32871.1"/>
    </source>
</evidence>
<evidence type="ECO:0000313" key="2">
    <source>
        <dbReference type="Proteomes" id="UP000250235"/>
    </source>
</evidence>
<sequence>MASFTVTALQVNIESMLSMDNAGMVKMFKSLEESGLRGFLGASGSVFEGALTEFFANASVIAGTIVSTMAKWKKVITKDVFVEVFHLPSKGLVSFSGLPAKAVADMKVLFSGADVPFRPPKKMKDMKVEYVRPRA</sequence>
<dbReference type="OrthoDB" id="1751168at2759"/>
<dbReference type="Proteomes" id="UP000250235">
    <property type="component" value="Unassembled WGS sequence"/>
</dbReference>
<proteinExistence type="predicted"/>
<protein>
    <submittedName>
        <fullName evidence="1">Uncharacterized protein</fullName>
    </submittedName>
</protein>
<name>A0A2Z7BLN6_9LAMI</name>
<organism evidence="1 2">
    <name type="scientific">Dorcoceras hygrometricum</name>
    <dbReference type="NCBI Taxonomy" id="472368"/>
    <lineage>
        <taxon>Eukaryota</taxon>
        <taxon>Viridiplantae</taxon>
        <taxon>Streptophyta</taxon>
        <taxon>Embryophyta</taxon>
        <taxon>Tracheophyta</taxon>
        <taxon>Spermatophyta</taxon>
        <taxon>Magnoliopsida</taxon>
        <taxon>eudicotyledons</taxon>
        <taxon>Gunneridae</taxon>
        <taxon>Pentapetalae</taxon>
        <taxon>asterids</taxon>
        <taxon>lamiids</taxon>
        <taxon>Lamiales</taxon>
        <taxon>Gesneriaceae</taxon>
        <taxon>Didymocarpoideae</taxon>
        <taxon>Trichosporeae</taxon>
        <taxon>Loxocarpinae</taxon>
        <taxon>Dorcoceras</taxon>
    </lineage>
</organism>
<dbReference type="EMBL" id="KV006340">
    <property type="protein sequence ID" value="KZV32871.1"/>
    <property type="molecule type" value="Genomic_DNA"/>
</dbReference>
<reference evidence="1 2" key="1">
    <citation type="journal article" date="2015" name="Proc. Natl. Acad. Sci. U.S.A.">
        <title>The resurrection genome of Boea hygrometrica: A blueprint for survival of dehydration.</title>
        <authorList>
            <person name="Xiao L."/>
            <person name="Yang G."/>
            <person name="Zhang L."/>
            <person name="Yang X."/>
            <person name="Zhao S."/>
            <person name="Ji Z."/>
            <person name="Zhou Q."/>
            <person name="Hu M."/>
            <person name="Wang Y."/>
            <person name="Chen M."/>
            <person name="Xu Y."/>
            <person name="Jin H."/>
            <person name="Xiao X."/>
            <person name="Hu G."/>
            <person name="Bao F."/>
            <person name="Hu Y."/>
            <person name="Wan P."/>
            <person name="Li L."/>
            <person name="Deng X."/>
            <person name="Kuang T."/>
            <person name="Xiang C."/>
            <person name="Zhu J.K."/>
            <person name="Oliver M.J."/>
            <person name="He Y."/>
        </authorList>
    </citation>
    <scope>NUCLEOTIDE SEQUENCE [LARGE SCALE GENOMIC DNA]</scope>
    <source>
        <strain evidence="2">cv. XS01</strain>
    </source>
</reference>
<gene>
    <name evidence="1" type="ORF">F511_23997</name>
</gene>